<keyword evidence="2" id="KW-1185">Reference proteome</keyword>
<protein>
    <submittedName>
        <fullName evidence="1">Uncharacterized protein</fullName>
    </submittedName>
</protein>
<dbReference type="EMBL" id="CM042880">
    <property type="protein sequence ID" value="KAI4389835.1"/>
    <property type="molecule type" value="Genomic_DNA"/>
</dbReference>
<comment type="caution">
    <text evidence="1">The sequence shown here is derived from an EMBL/GenBank/DDBJ whole genome shotgun (WGS) entry which is preliminary data.</text>
</comment>
<reference evidence="2" key="1">
    <citation type="journal article" date="2023" name="Front. Plant Sci.">
        <title>Chromosomal-level genome assembly of Melastoma candidum provides insights into trichome evolution.</title>
        <authorList>
            <person name="Zhong Y."/>
            <person name="Wu W."/>
            <person name="Sun C."/>
            <person name="Zou P."/>
            <person name="Liu Y."/>
            <person name="Dai S."/>
            <person name="Zhou R."/>
        </authorList>
    </citation>
    <scope>NUCLEOTIDE SEQUENCE [LARGE SCALE GENOMIC DNA]</scope>
</reference>
<organism evidence="1 2">
    <name type="scientific">Melastoma candidum</name>
    <dbReference type="NCBI Taxonomy" id="119954"/>
    <lineage>
        <taxon>Eukaryota</taxon>
        <taxon>Viridiplantae</taxon>
        <taxon>Streptophyta</taxon>
        <taxon>Embryophyta</taxon>
        <taxon>Tracheophyta</taxon>
        <taxon>Spermatophyta</taxon>
        <taxon>Magnoliopsida</taxon>
        <taxon>eudicotyledons</taxon>
        <taxon>Gunneridae</taxon>
        <taxon>Pentapetalae</taxon>
        <taxon>rosids</taxon>
        <taxon>malvids</taxon>
        <taxon>Myrtales</taxon>
        <taxon>Melastomataceae</taxon>
        <taxon>Melastomatoideae</taxon>
        <taxon>Melastomateae</taxon>
        <taxon>Melastoma</taxon>
    </lineage>
</organism>
<gene>
    <name evidence="1" type="ORF">MLD38_002016</name>
</gene>
<proteinExistence type="predicted"/>
<sequence length="393" mass="44018">MILAGENGAVPFQCRQHLRNCNGSNDLAEGERGGEQSRVRQSADVETEGGGRSGDGGGEGIGDVELGFPIRQPLQRRSVVVVGHALTSKKVESFLQPKLERVARLKGIMFVPVDHNKPLSDQGPFDIVLHKLSGKEWRQILEDYRQTNPEVTVLDPPDAIQRLRNRQCMLQEVVDMNFSDPCGKVCVPRQIVIKKDASSIPDAVEKAGLRFPIVAKPLIADGSAKSHELSLAYDQLSLEKLEPPLVLQEFVNHGGVLFKVYVVGDTIKVVRRFSLPDVSKRELSKNEGVFRFPRVSCAAASADDADLDPSIAEHPPRALLERFARELRQRLGLRLFNIDIIREHGRRDRFYVIDINYFPGYGKMPDYEHIFTDFILRLMQNKGRKRSSIGCCS</sequence>
<evidence type="ECO:0000313" key="2">
    <source>
        <dbReference type="Proteomes" id="UP001057402"/>
    </source>
</evidence>
<evidence type="ECO:0000313" key="1">
    <source>
        <dbReference type="EMBL" id="KAI4389835.1"/>
    </source>
</evidence>
<dbReference type="Proteomes" id="UP001057402">
    <property type="component" value="Chromosome 1"/>
</dbReference>
<accession>A0ACB9SEJ5</accession>
<name>A0ACB9SEJ5_9MYRT</name>